<keyword evidence="3" id="KW-0804">Transcription</keyword>
<evidence type="ECO:0000256" key="2">
    <source>
        <dbReference type="ARBA" id="ARBA00023125"/>
    </source>
</evidence>
<proteinExistence type="predicted"/>
<evidence type="ECO:0000256" key="3">
    <source>
        <dbReference type="ARBA" id="ARBA00023163"/>
    </source>
</evidence>
<dbReference type="GO" id="GO:0003700">
    <property type="term" value="F:DNA-binding transcription factor activity"/>
    <property type="evidence" value="ECO:0007669"/>
    <property type="project" value="TreeGrafter"/>
</dbReference>
<evidence type="ECO:0000259" key="5">
    <source>
        <dbReference type="PROSITE" id="PS50977"/>
    </source>
</evidence>
<comment type="caution">
    <text evidence="6">The sequence shown here is derived from an EMBL/GenBank/DDBJ whole genome shotgun (WGS) entry which is preliminary data.</text>
</comment>
<dbReference type="InterPro" id="IPR036271">
    <property type="entry name" value="Tet_transcr_reg_TetR-rel_C_sf"/>
</dbReference>
<dbReference type="SUPFAM" id="SSF48498">
    <property type="entry name" value="Tetracyclin repressor-like, C-terminal domain"/>
    <property type="match status" value="1"/>
</dbReference>
<evidence type="ECO:0000313" key="7">
    <source>
        <dbReference type="Proteomes" id="UP000005143"/>
    </source>
</evidence>
<keyword evidence="2 4" id="KW-0238">DNA-binding</keyword>
<gene>
    <name evidence="6" type="ORF">PAI11_15120</name>
</gene>
<dbReference type="InterPro" id="IPR001647">
    <property type="entry name" value="HTH_TetR"/>
</dbReference>
<dbReference type="Proteomes" id="UP000005143">
    <property type="component" value="Unassembled WGS sequence"/>
</dbReference>
<dbReference type="InterPro" id="IPR050109">
    <property type="entry name" value="HTH-type_TetR-like_transc_reg"/>
</dbReference>
<sequence>MASVTRKSKTGRARRGTVERLVYDAVERLLADGTPYTALGIQRIADEAGVARSSFYLHFADKTDLLIRLGESSTEELFGVAERWLAEGADATPDSLRRAVAEVIEQRRRHAGALAALDEVAAYDDGVASFWKTRIERFAALVERRLVEARDGGLLDPSVDPRTTSRWIAWGTERTVAQHVDSDPGDGDAALAETLTRAIWHAMGG</sequence>
<keyword evidence="1" id="KW-0805">Transcription regulation</keyword>
<feature type="DNA-binding region" description="H-T-H motif" evidence="4">
    <location>
        <begin position="40"/>
        <end position="59"/>
    </location>
</feature>
<protein>
    <submittedName>
        <fullName evidence="6">Transcriptional regulator TetR family</fullName>
    </submittedName>
</protein>
<feature type="domain" description="HTH tetR-type" evidence="5">
    <location>
        <begin position="15"/>
        <end position="77"/>
    </location>
</feature>
<accession>H0E3Y6</accession>
<dbReference type="PANTHER" id="PTHR30055:SF238">
    <property type="entry name" value="MYCOFACTOCIN BIOSYNTHESIS TRANSCRIPTIONAL REGULATOR MFTR-RELATED"/>
    <property type="match status" value="1"/>
</dbReference>
<reference evidence="6 7" key="1">
    <citation type="journal article" date="2013" name="Biodegradation">
        <title>Quantitative proteomic analysis of ibuprofen-degrading Patulibacter sp. strain I11.</title>
        <authorList>
            <person name="Almeida B."/>
            <person name="Kjeldal H."/>
            <person name="Lolas I."/>
            <person name="Knudsen A.D."/>
            <person name="Carvalho G."/>
            <person name="Nielsen K.L."/>
            <person name="Barreto Crespo M.T."/>
            <person name="Stensballe A."/>
            <person name="Nielsen J.L."/>
        </authorList>
    </citation>
    <scope>NUCLEOTIDE SEQUENCE [LARGE SCALE GENOMIC DNA]</scope>
    <source>
        <strain evidence="6 7">I11</strain>
    </source>
</reference>
<dbReference type="AlphaFoldDB" id="H0E3Y6"/>
<dbReference type="RefSeq" id="WP_007572763.1">
    <property type="nucleotide sequence ID" value="NZ_AGUD01000086.1"/>
</dbReference>
<keyword evidence="7" id="KW-1185">Reference proteome</keyword>
<dbReference type="Gene3D" id="1.10.10.60">
    <property type="entry name" value="Homeodomain-like"/>
    <property type="match status" value="1"/>
</dbReference>
<dbReference type="PANTHER" id="PTHR30055">
    <property type="entry name" value="HTH-TYPE TRANSCRIPTIONAL REGULATOR RUTR"/>
    <property type="match status" value="1"/>
</dbReference>
<dbReference type="Pfam" id="PF00440">
    <property type="entry name" value="TetR_N"/>
    <property type="match status" value="1"/>
</dbReference>
<organism evidence="6 7">
    <name type="scientific">Patulibacter medicamentivorans</name>
    <dbReference type="NCBI Taxonomy" id="1097667"/>
    <lineage>
        <taxon>Bacteria</taxon>
        <taxon>Bacillati</taxon>
        <taxon>Actinomycetota</taxon>
        <taxon>Thermoleophilia</taxon>
        <taxon>Solirubrobacterales</taxon>
        <taxon>Patulibacteraceae</taxon>
        <taxon>Patulibacter</taxon>
    </lineage>
</organism>
<dbReference type="PROSITE" id="PS50977">
    <property type="entry name" value="HTH_TETR_2"/>
    <property type="match status" value="1"/>
</dbReference>
<dbReference type="GO" id="GO:0000976">
    <property type="term" value="F:transcription cis-regulatory region binding"/>
    <property type="evidence" value="ECO:0007669"/>
    <property type="project" value="TreeGrafter"/>
</dbReference>
<dbReference type="InterPro" id="IPR009057">
    <property type="entry name" value="Homeodomain-like_sf"/>
</dbReference>
<dbReference type="EMBL" id="AGUD01000086">
    <property type="protein sequence ID" value="EHN11609.1"/>
    <property type="molecule type" value="Genomic_DNA"/>
</dbReference>
<evidence type="ECO:0000313" key="6">
    <source>
        <dbReference type="EMBL" id="EHN11609.1"/>
    </source>
</evidence>
<evidence type="ECO:0000256" key="1">
    <source>
        <dbReference type="ARBA" id="ARBA00023015"/>
    </source>
</evidence>
<dbReference type="SUPFAM" id="SSF46689">
    <property type="entry name" value="Homeodomain-like"/>
    <property type="match status" value="1"/>
</dbReference>
<name>H0E3Y6_9ACTN</name>
<evidence type="ECO:0000256" key="4">
    <source>
        <dbReference type="PROSITE-ProRule" id="PRU00335"/>
    </source>
</evidence>
<dbReference type="Gene3D" id="1.10.357.10">
    <property type="entry name" value="Tetracycline Repressor, domain 2"/>
    <property type="match status" value="1"/>
</dbReference>